<feature type="chain" id="PRO_5016237772" description="DUF8173 domain-containing protein" evidence="2">
    <location>
        <begin position="40"/>
        <end position="322"/>
    </location>
</feature>
<keyword evidence="1" id="KW-0812">Transmembrane</keyword>
<keyword evidence="2" id="KW-0732">Signal</keyword>
<feature type="signal peptide" evidence="2">
    <location>
        <begin position="1"/>
        <end position="39"/>
    </location>
</feature>
<accession>A0A326UE91</accession>
<dbReference type="RefSeq" id="WP_111319378.1">
    <property type="nucleotide sequence ID" value="NZ_BIFX01000001.1"/>
</dbReference>
<name>A0A326UE91_THEHA</name>
<evidence type="ECO:0000313" key="5">
    <source>
        <dbReference type="Proteomes" id="UP000248806"/>
    </source>
</evidence>
<evidence type="ECO:0000259" key="3">
    <source>
        <dbReference type="Pfam" id="PF26514"/>
    </source>
</evidence>
<dbReference type="AlphaFoldDB" id="A0A326UE91"/>
<sequence length="322" mass="34587">MHANTKRQQRMIDRARWLGLVFVLLLCVLLPTTSGTASAAARSPSEQHCTGEYHQPFFGKTVVITSGEVICSNLTVFGGTVVIRGIVRGDVVAFNSSVVIDGKIDGKVMVYAGGVTLQDNAHVNGDVHLCQSQWTNDNDSELHGSLFECTKSAGMVLLGEANPAIRFWFLLTWLALGALLTLLMPEHVVLVRTTITQKLRRSLVLGLLSVVLAPLFLAVLFALIVSIPLAIIVLVVLIAAWALGTVAVGSLIGEYIVHKLFPGYNTRLTQVVVGLTVFVLAGSLPYIGWLITLGAGLLGLGAVLLSRFGTRLYGQPRQPLPL</sequence>
<dbReference type="EMBL" id="QKUF01000001">
    <property type="protein sequence ID" value="PZW36808.1"/>
    <property type="molecule type" value="Genomic_DNA"/>
</dbReference>
<reference evidence="4 5" key="1">
    <citation type="submission" date="2018-06" db="EMBL/GenBank/DDBJ databases">
        <title>Genomic Encyclopedia of Archaeal and Bacterial Type Strains, Phase II (KMG-II): from individual species to whole genera.</title>
        <authorList>
            <person name="Goeker M."/>
        </authorList>
    </citation>
    <scope>NUCLEOTIDE SEQUENCE [LARGE SCALE GENOMIC DNA]</scope>
    <source>
        <strain evidence="4 5">ATCC BAA-1881</strain>
    </source>
</reference>
<keyword evidence="1" id="KW-0472">Membrane</keyword>
<keyword evidence="5" id="KW-1185">Reference proteome</keyword>
<feature type="domain" description="DUF8173" evidence="3">
    <location>
        <begin position="170"/>
        <end position="307"/>
    </location>
</feature>
<protein>
    <recommendedName>
        <fullName evidence="3">DUF8173 domain-containing protein</fullName>
    </recommendedName>
</protein>
<comment type="caution">
    <text evidence="4">The sequence shown here is derived from an EMBL/GenBank/DDBJ whole genome shotgun (WGS) entry which is preliminary data.</text>
</comment>
<evidence type="ECO:0000256" key="1">
    <source>
        <dbReference type="SAM" id="Phobius"/>
    </source>
</evidence>
<feature type="transmembrane region" description="Helical" evidence="1">
    <location>
        <begin position="203"/>
        <end position="224"/>
    </location>
</feature>
<feature type="transmembrane region" description="Helical" evidence="1">
    <location>
        <begin position="230"/>
        <end position="252"/>
    </location>
</feature>
<feature type="transmembrane region" description="Helical" evidence="1">
    <location>
        <begin position="167"/>
        <end position="191"/>
    </location>
</feature>
<dbReference type="Pfam" id="PF26514">
    <property type="entry name" value="DUF8173"/>
    <property type="match status" value="1"/>
</dbReference>
<dbReference type="InterPro" id="IPR058486">
    <property type="entry name" value="DUF8173"/>
</dbReference>
<evidence type="ECO:0000313" key="4">
    <source>
        <dbReference type="EMBL" id="PZW36808.1"/>
    </source>
</evidence>
<organism evidence="4 5">
    <name type="scientific">Thermosporothrix hazakensis</name>
    <dbReference type="NCBI Taxonomy" id="644383"/>
    <lineage>
        <taxon>Bacteria</taxon>
        <taxon>Bacillati</taxon>
        <taxon>Chloroflexota</taxon>
        <taxon>Ktedonobacteria</taxon>
        <taxon>Ktedonobacterales</taxon>
        <taxon>Thermosporotrichaceae</taxon>
        <taxon>Thermosporothrix</taxon>
    </lineage>
</organism>
<gene>
    <name evidence="4" type="ORF">EI42_00994</name>
</gene>
<evidence type="ECO:0000256" key="2">
    <source>
        <dbReference type="SAM" id="SignalP"/>
    </source>
</evidence>
<dbReference type="OrthoDB" id="151039at2"/>
<dbReference type="Proteomes" id="UP000248806">
    <property type="component" value="Unassembled WGS sequence"/>
</dbReference>
<proteinExistence type="predicted"/>
<keyword evidence="1" id="KW-1133">Transmembrane helix</keyword>